<protein>
    <submittedName>
        <fullName evidence="1">Uncharacterized protein</fullName>
    </submittedName>
</protein>
<sequence length="442" mass="48011">MVTQNQLWLQYMQALTSKITLGSGEALQVVYPYITWDWGGRSPMADSFSYEEWMALNVVPADPTQNSNSSAAASQSGFDQAYSNWFNTLAIGDLDKDQHYQSLQDQYNAAATKYTQDYQNAQNTWTNQTGGTGPTLAAWLALPPQIALSGQLNEDLQNLTGMQTELDNYRNQIKTPVATIASEYSNASYQGAVTDPNSGKSVTVKLWNTDPINPFTYVETITDNNFGGDATKGKADSITFDASSEQYTNNEVYGEGGGAAFLDFISIEGEGSYQKIDWTSFSESYNISIQWQDLGTVTVSPEAWYAGANITSYGEGPYATGFSAFKSGNDNYFFGEGGALSRIYTKMIVAYRPTITIDASESFASYLYEQWQTEAGIEIGPFFFGGKAGGSSQQSTASVSNGQLVIQSMSDWPLIVGMVSAWTLAPQPEGVAQVSQTASAAK</sequence>
<comment type="caution">
    <text evidence="1">The sequence shown here is derived from an EMBL/GenBank/DDBJ whole genome shotgun (WGS) entry which is preliminary data.</text>
</comment>
<proteinExistence type="predicted"/>
<name>A0ABS8AGA0_9BACT</name>
<organism evidence="1 2">
    <name type="scientific">Hymenobacter nitidus</name>
    <dbReference type="NCBI Taxonomy" id="2880929"/>
    <lineage>
        <taxon>Bacteria</taxon>
        <taxon>Pseudomonadati</taxon>
        <taxon>Bacteroidota</taxon>
        <taxon>Cytophagia</taxon>
        <taxon>Cytophagales</taxon>
        <taxon>Hymenobacteraceae</taxon>
        <taxon>Hymenobacter</taxon>
    </lineage>
</organism>
<gene>
    <name evidence="1" type="ORF">LGH70_17835</name>
</gene>
<dbReference type="Proteomes" id="UP001165297">
    <property type="component" value="Unassembled WGS sequence"/>
</dbReference>
<dbReference type="EMBL" id="JAJADQ010000010">
    <property type="protein sequence ID" value="MCB2379463.1"/>
    <property type="molecule type" value="Genomic_DNA"/>
</dbReference>
<accession>A0ABS8AGA0</accession>
<reference evidence="1" key="1">
    <citation type="submission" date="2021-10" db="EMBL/GenBank/DDBJ databases">
        <authorList>
            <person name="Dean J.D."/>
            <person name="Kim M.K."/>
            <person name="Newey C.N."/>
            <person name="Stoker T.S."/>
            <person name="Thompson D.W."/>
            <person name="Grose J.H."/>
        </authorList>
    </citation>
    <scope>NUCLEOTIDE SEQUENCE</scope>
    <source>
        <strain evidence="1">BT635</strain>
    </source>
</reference>
<evidence type="ECO:0000313" key="2">
    <source>
        <dbReference type="Proteomes" id="UP001165297"/>
    </source>
</evidence>
<keyword evidence="2" id="KW-1185">Reference proteome</keyword>
<dbReference type="RefSeq" id="WP_226188396.1">
    <property type="nucleotide sequence ID" value="NZ_JAJADQ010000010.1"/>
</dbReference>
<evidence type="ECO:0000313" key="1">
    <source>
        <dbReference type="EMBL" id="MCB2379463.1"/>
    </source>
</evidence>